<dbReference type="AlphaFoldDB" id="D2TXS1"/>
<reference evidence="1" key="1">
    <citation type="journal article" date="2010" name="Insect Mol. Biol.">
        <title>The draft genome sequence of Arsenophonus nasoniae, son-killer bacterium of Nasonia vitripennis, reveals genes associated with virulence and symbiosis.</title>
        <authorList>
            <person name="Wilkes T."/>
            <person name="Darby A.C."/>
            <person name="Choi J."/>
            <person name="Colborne J.K."/>
            <person name="Werren J.H."/>
            <person name="Hurst G.D.D."/>
        </authorList>
    </citation>
    <scope>NUCLEOTIDE SEQUENCE</scope>
</reference>
<dbReference type="EMBL" id="FN545174">
    <property type="protein sequence ID" value="CBA72193.1"/>
    <property type="molecule type" value="Genomic_DNA"/>
</dbReference>
<organism evidence="1">
    <name type="scientific">Arsenophonus nasoniae</name>
    <name type="common">son-killer infecting Nasonia vitripennis</name>
    <dbReference type="NCBI Taxonomy" id="638"/>
    <lineage>
        <taxon>Bacteria</taxon>
        <taxon>Pseudomonadati</taxon>
        <taxon>Pseudomonadota</taxon>
        <taxon>Gammaproteobacteria</taxon>
        <taxon>Enterobacterales</taxon>
        <taxon>Morganellaceae</taxon>
        <taxon>Arsenophonus</taxon>
    </lineage>
</organism>
<name>D2TXS1_9GAMM</name>
<evidence type="ECO:0000313" key="1">
    <source>
        <dbReference type="EMBL" id="CBA72193.1"/>
    </source>
</evidence>
<accession>D2TXS1</accession>
<sequence length="50" mass="5554">MLFRYQRHEMPAAANGPLAVHFVLSNKLSIAATQSLDSTFESPFMSIKSL</sequence>
<proteinExistence type="predicted"/>
<protein>
    <submittedName>
        <fullName evidence="1">Uncharacterized protein</fullName>
    </submittedName>
</protein>
<gene>
    <name evidence="1" type="ORF">ARN_09030</name>
</gene>